<keyword evidence="6 9" id="KW-0411">Iron-sulfur</keyword>
<keyword evidence="2 9" id="KW-0432">Leucine biosynthesis</keyword>
<keyword evidence="3 9" id="KW-0004">4Fe-4S</keyword>
<reference evidence="12" key="1">
    <citation type="journal article" date="2019" name="Int. J. Syst. Evol. Microbiol.">
        <title>The Global Catalogue of Microorganisms (GCM) 10K type strain sequencing project: providing services to taxonomists for standard genome sequencing and annotation.</title>
        <authorList>
            <consortium name="The Broad Institute Genomics Platform"/>
            <consortium name="The Broad Institute Genome Sequencing Center for Infectious Disease"/>
            <person name="Wu L."/>
            <person name="Ma J."/>
        </authorList>
    </citation>
    <scope>NUCLEOTIDE SEQUENCE [LARGE SCALE GENOMIC DNA]</scope>
    <source>
        <strain evidence="12">JCM 17666</strain>
    </source>
</reference>
<comment type="function">
    <text evidence="9">Catalyzes the isomerization between 2-isopropylmalate and 3-isopropylmalate, via the formation of 2-isopropylmaleate.</text>
</comment>
<name>A0ABP8H4X1_9BURK</name>
<gene>
    <name evidence="11" type="primary">leuC_8</name>
    <name evidence="9" type="synonym">leuC</name>
    <name evidence="11" type="ORF">GCM10023144_26650</name>
</gene>
<evidence type="ECO:0000256" key="1">
    <source>
        <dbReference type="ARBA" id="ARBA00011271"/>
    </source>
</evidence>
<evidence type="ECO:0000256" key="8">
    <source>
        <dbReference type="ARBA" id="ARBA00023304"/>
    </source>
</evidence>
<accession>A0ABP8H4X1</accession>
<dbReference type="PANTHER" id="PTHR43822:SF2">
    <property type="entry name" value="HOMOACONITASE, MITOCHONDRIAL"/>
    <property type="match status" value="1"/>
</dbReference>
<comment type="catalytic activity">
    <reaction evidence="9">
        <text>(2R,3S)-3-isopropylmalate = (2S)-2-isopropylmalate</text>
        <dbReference type="Rhea" id="RHEA:32287"/>
        <dbReference type="ChEBI" id="CHEBI:1178"/>
        <dbReference type="ChEBI" id="CHEBI:35121"/>
        <dbReference type="EC" id="4.2.1.33"/>
    </reaction>
</comment>
<dbReference type="InterPro" id="IPR036008">
    <property type="entry name" value="Aconitase_4Fe-4S_dom"/>
</dbReference>
<evidence type="ECO:0000256" key="5">
    <source>
        <dbReference type="ARBA" id="ARBA00023004"/>
    </source>
</evidence>
<dbReference type="HAMAP" id="MF_01027">
    <property type="entry name" value="LeuC_type2"/>
    <property type="match status" value="1"/>
</dbReference>
<sequence>MAQTIAEKILEAHLIDDKDRVEPGRVVRARVDFVLFNDANGPVAFRHFANMGGGKVAVPEKVGLVCDHFAPAPNAAGARMLGDMRRFAREKGIENFYDVGKGGIEHTLMPELGLVGPGDLVAGGDSHTGTAGAFNAFGTGMSWAGMAAIMVLDETWFRVPESMRFNLHGKKAAHVTGKDVILQILQGIGVDGALYRSMEFAGPGIAEFNIDERMGICNMVVEAGAKTGIVEGDDITRAWAEATCKRPWKIVNADAGAQYYSHHDIDLATMRPMVAKPYSPENVVSIDEIKPGVHVDQVYMGNCANGTISDLRQIASVLKGRKVAKGTRAMIVPATQKIYMQAMAEGLIEQFIEAGAAVSTPTCGACFGGHNGALDDGEVAFATINRNFKGRGGHAGAQVYLGNSYVAAATAVAGEIIDPAKL</sequence>
<feature type="binding site" evidence="9">
    <location>
        <position position="366"/>
    </location>
    <ligand>
        <name>[4Fe-4S] cluster</name>
        <dbReference type="ChEBI" id="CHEBI:49883"/>
    </ligand>
</feature>
<feature type="domain" description="Aconitase/3-isopropylmalate dehydratase large subunit alpha/beta/alpha" evidence="10">
    <location>
        <begin position="7"/>
        <end position="291"/>
    </location>
</feature>
<dbReference type="NCBIfam" id="TIGR01343">
    <property type="entry name" value="hacA_fam"/>
    <property type="match status" value="1"/>
</dbReference>
<dbReference type="CDD" id="cd01583">
    <property type="entry name" value="IPMI"/>
    <property type="match status" value="1"/>
</dbReference>
<dbReference type="RefSeq" id="WP_345250234.1">
    <property type="nucleotide sequence ID" value="NZ_BAABFO010000012.1"/>
</dbReference>
<proteinExistence type="inferred from homology"/>
<comment type="similarity">
    <text evidence="9">Belongs to the aconitase/IPM isomerase family. LeuC type 2 subfamily.</text>
</comment>
<feature type="binding site" evidence="9">
    <location>
        <position position="363"/>
    </location>
    <ligand>
        <name>[4Fe-4S] cluster</name>
        <dbReference type="ChEBI" id="CHEBI:49883"/>
    </ligand>
</feature>
<dbReference type="EMBL" id="BAABFO010000012">
    <property type="protein sequence ID" value="GAA4334425.1"/>
    <property type="molecule type" value="Genomic_DNA"/>
</dbReference>
<keyword evidence="9" id="KW-0028">Amino-acid biosynthesis</keyword>
<keyword evidence="5 9" id="KW-0408">Iron</keyword>
<dbReference type="PANTHER" id="PTHR43822">
    <property type="entry name" value="HOMOACONITASE, MITOCHONDRIAL-RELATED"/>
    <property type="match status" value="1"/>
</dbReference>
<evidence type="ECO:0000313" key="11">
    <source>
        <dbReference type="EMBL" id="GAA4334425.1"/>
    </source>
</evidence>
<evidence type="ECO:0000256" key="2">
    <source>
        <dbReference type="ARBA" id="ARBA00022430"/>
    </source>
</evidence>
<keyword evidence="8 9" id="KW-0100">Branched-chain amino acid biosynthesis</keyword>
<dbReference type="InterPro" id="IPR011826">
    <property type="entry name" value="HAcnase/IPMdehydase_lsu_prok"/>
</dbReference>
<feature type="binding site" evidence="9">
    <location>
        <position position="303"/>
    </location>
    <ligand>
        <name>[4Fe-4S] cluster</name>
        <dbReference type="ChEBI" id="CHEBI:49883"/>
    </ligand>
</feature>
<dbReference type="Pfam" id="PF00330">
    <property type="entry name" value="Aconitase"/>
    <property type="match status" value="2"/>
</dbReference>
<dbReference type="NCBIfam" id="TIGR02086">
    <property type="entry name" value="IPMI_arch"/>
    <property type="match status" value="1"/>
</dbReference>
<dbReference type="NCBIfam" id="NF001614">
    <property type="entry name" value="PRK00402.1"/>
    <property type="match status" value="1"/>
</dbReference>
<keyword evidence="12" id="KW-1185">Reference proteome</keyword>
<evidence type="ECO:0000256" key="9">
    <source>
        <dbReference type="HAMAP-Rule" id="MF_01027"/>
    </source>
</evidence>
<evidence type="ECO:0000256" key="4">
    <source>
        <dbReference type="ARBA" id="ARBA00022723"/>
    </source>
</evidence>
<comment type="pathway">
    <text evidence="9">Amino-acid biosynthesis; L-leucine biosynthesis; L-leucine from 3-methyl-2-oxobutanoate: step 2/4.</text>
</comment>
<dbReference type="SUPFAM" id="SSF53732">
    <property type="entry name" value="Aconitase iron-sulfur domain"/>
    <property type="match status" value="1"/>
</dbReference>
<comment type="cofactor">
    <cofactor evidence="9">
        <name>[4Fe-4S] cluster</name>
        <dbReference type="ChEBI" id="CHEBI:49883"/>
    </cofactor>
    <text evidence="9">Binds 1 [4Fe-4S] cluster per subunit.</text>
</comment>
<comment type="subunit">
    <text evidence="1 9">Heterodimer of LeuC and LeuD.</text>
</comment>
<dbReference type="Gene3D" id="3.30.499.10">
    <property type="entry name" value="Aconitase, domain 3"/>
    <property type="match status" value="2"/>
</dbReference>
<dbReference type="InterPro" id="IPR015931">
    <property type="entry name" value="Acnase/IPM_dHydase_lsu_aba_1/3"/>
</dbReference>
<evidence type="ECO:0000313" key="12">
    <source>
        <dbReference type="Proteomes" id="UP001501671"/>
    </source>
</evidence>
<dbReference type="InterPro" id="IPR001030">
    <property type="entry name" value="Acoase/IPM_deHydtase_lsu_aba"/>
</dbReference>
<dbReference type="PRINTS" id="PR00415">
    <property type="entry name" value="ACONITASE"/>
</dbReference>
<evidence type="ECO:0000256" key="3">
    <source>
        <dbReference type="ARBA" id="ARBA00022485"/>
    </source>
</evidence>
<feature type="domain" description="Aconitase/3-isopropylmalate dehydratase large subunit alpha/beta/alpha" evidence="10">
    <location>
        <begin position="293"/>
        <end position="414"/>
    </location>
</feature>
<keyword evidence="4 9" id="KW-0479">Metal-binding</keyword>
<keyword evidence="7 9" id="KW-0456">Lyase</keyword>
<protein>
    <recommendedName>
        <fullName evidence="9">3-isopropylmalate dehydratase large subunit</fullName>
        <ecNumber evidence="9">4.2.1.33</ecNumber>
    </recommendedName>
    <alternativeName>
        <fullName evidence="9">Alpha-IPM isomerase</fullName>
        <shortName evidence="9">IPMI</shortName>
    </alternativeName>
    <alternativeName>
        <fullName evidence="9">Isopropylmalate isomerase</fullName>
    </alternativeName>
</protein>
<dbReference type="EC" id="4.2.1.33" evidence="9"/>
<dbReference type="Proteomes" id="UP001501671">
    <property type="component" value="Unassembled WGS sequence"/>
</dbReference>
<evidence type="ECO:0000256" key="6">
    <source>
        <dbReference type="ARBA" id="ARBA00023014"/>
    </source>
</evidence>
<dbReference type="InterPro" id="IPR050067">
    <property type="entry name" value="IPM_dehydratase_rel_enz"/>
</dbReference>
<evidence type="ECO:0000259" key="10">
    <source>
        <dbReference type="Pfam" id="PF00330"/>
    </source>
</evidence>
<organism evidence="11 12">
    <name type="scientific">Pigmentiphaga soli</name>
    <dbReference type="NCBI Taxonomy" id="1007095"/>
    <lineage>
        <taxon>Bacteria</taxon>
        <taxon>Pseudomonadati</taxon>
        <taxon>Pseudomonadota</taxon>
        <taxon>Betaproteobacteria</taxon>
        <taxon>Burkholderiales</taxon>
        <taxon>Alcaligenaceae</taxon>
        <taxon>Pigmentiphaga</taxon>
    </lineage>
</organism>
<evidence type="ECO:0000256" key="7">
    <source>
        <dbReference type="ARBA" id="ARBA00023239"/>
    </source>
</evidence>
<dbReference type="InterPro" id="IPR033941">
    <property type="entry name" value="IPMI_cat"/>
</dbReference>
<comment type="caution">
    <text evidence="11">The sequence shown here is derived from an EMBL/GenBank/DDBJ whole genome shotgun (WGS) entry which is preliminary data.</text>
</comment>
<dbReference type="InterPro" id="IPR006251">
    <property type="entry name" value="Homoacnase/IPMdehydase_lsu"/>
</dbReference>